<evidence type="ECO:0000256" key="5">
    <source>
        <dbReference type="ARBA" id="ARBA00023136"/>
    </source>
</evidence>
<evidence type="ECO:0000256" key="4">
    <source>
        <dbReference type="ARBA" id="ARBA00022989"/>
    </source>
</evidence>
<keyword evidence="4 7" id="KW-1133">Transmembrane helix</keyword>
<evidence type="ECO:0000313" key="11">
    <source>
        <dbReference type="Proteomes" id="UP001054846"/>
    </source>
</evidence>
<dbReference type="EMBL" id="CP063845">
    <property type="protein sequence ID" value="UFP96147.1"/>
    <property type="molecule type" value="Genomic_DNA"/>
</dbReference>
<evidence type="ECO:0000256" key="6">
    <source>
        <dbReference type="ARBA" id="ARBA00038076"/>
    </source>
</evidence>
<feature type="domain" description="MacB-like periplasmic core" evidence="9">
    <location>
        <begin position="434"/>
        <end position="643"/>
    </location>
</feature>
<feature type="transmembrane region" description="Helical" evidence="7">
    <location>
        <begin position="686"/>
        <end position="711"/>
    </location>
</feature>
<evidence type="ECO:0000256" key="2">
    <source>
        <dbReference type="ARBA" id="ARBA00022475"/>
    </source>
</evidence>
<feature type="transmembrane region" description="Helical" evidence="7">
    <location>
        <begin position="20"/>
        <end position="48"/>
    </location>
</feature>
<comment type="subcellular location">
    <subcellularLocation>
        <location evidence="1">Cell membrane</location>
        <topology evidence="1">Multi-pass membrane protein</topology>
    </subcellularLocation>
</comment>
<evidence type="ECO:0000256" key="3">
    <source>
        <dbReference type="ARBA" id="ARBA00022692"/>
    </source>
</evidence>
<feature type="domain" description="ABC3 transporter permease C-terminal" evidence="8">
    <location>
        <begin position="286"/>
        <end position="403"/>
    </location>
</feature>
<dbReference type="InterPro" id="IPR025857">
    <property type="entry name" value="MacB_PCD"/>
</dbReference>
<gene>
    <name evidence="10" type="ORF">ISF26_08055</name>
</gene>
<proteinExistence type="inferred from homology"/>
<keyword evidence="11" id="KW-1185">Reference proteome</keyword>
<feature type="domain" description="MacB-like periplasmic core" evidence="9">
    <location>
        <begin position="22"/>
        <end position="244"/>
    </location>
</feature>
<dbReference type="InterPro" id="IPR017800">
    <property type="entry name" value="ADOP"/>
</dbReference>
<keyword evidence="3 7" id="KW-0812">Transmembrane</keyword>
<evidence type="ECO:0000259" key="9">
    <source>
        <dbReference type="Pfam" id="PF12704"/>
    </source>
</evidence>
<protein>
    <submittedName>
        <fullName evidence="10">ABC transporter permease</fullName>
    </submittedName>
</protein>
<feature type="transmembrane region" description="Helical" evidence="7">
    <location>
        <begin position="280"/>
        <end position="301"/>
    </location>
</feature>
<evidence type="ECO:0000256" key="1">
    <source>
        <dbReference type="ARBA" id="ARBA00004651"/>
    </source>
</evidence>
<dbReference type="PANTHER" id="PTHR30572">
    <property type="entry name" value="MEMBRANE COMPONENT OF TRANSPORTER-RELATED"/>
    <property type="match status" value="1"/>
</dbReference>
<evidence type="ECO:0000256" key="7">
    <source>
        <dbReference type="SAM" id="Phobius"/>
    </source>
</evidence>
<dbReference type="PANTHER" id="PTHR30572:SF4">
    <property type="entry name" value="ABC TRANSPORTER PERMEASE YTRF"/>
    <property type="match status" value="1"/>
</dbReference>
<feature type="transmembrane region" description="Helical" evidence="7">
    <location>
        <begin position="774"/>
        <end position="795"/>
    </location>
</feature>
<dbReference type="NCBIfam" id="TIGR03434">
    <property type="entry name" value="ADOP"/>
    <property type="match status" value="1"/>
</dbReference>
<sequence>MESLWQDLRYSARILIKKPLFTAVAVFALALGIGSSSAIFSVVNALLLQPLAYANPDRLVSVWETYAKEAWGQKVPASPANFLDWRDDNRVFDQIAAFRSRNLNVTDRAQSERLQGTVTSASFFTVLGVRPLLGRTFALEEEQPGKNQVVVVSESLWQRRFGSDPALIGQTLTIDGERFTVIGIMPTSFRFPERTELWIPPRDRVPEHKAGATEVTQMRDTRYLQVIARMKPGLTLAEAKADLDLVAGRLVRQYPDTNGEWGITIVPLHQQLVGDIQPTLLVLAGAVACVLLIACANVANLQMAQATVREKEMAIRLALGASRGRIIRQLLSESLLLSLLGAALGLLLAYWGLKGLVAVSPAELPRSQEIALDGWVLAFTLAVSLLTGVVFGLAPALQTAKVNLNETLKDGGRGSTGGPKRNRLRSLLVASEVALALVLLIGAGLFVSSLVRLQQVEAGFDPSQALTMQVSPTGPRYREDQSQQRFFKQALERIAALPGVKAAGAIDSLPLSGTGARVSLLLEGRPVDPSQTPMVGGHVVSPDYFRAMGIALLKGRSFAERDDKATLKVALVSRALADRFWPNTDPVGRRIRIEAGDPWMTIVGVVGNVRHQGLGAEPELALYVPYLQSDWQPSTLVVRTETNPRALSGAIRTELQAVDREQPVMDIKTLEQHLANSTAAARLNTLLVGGFASAALLLAIIGIYGVMAYSVNQRTHEFGVRLSLGARPRDIFKLVMQEGIVLALAGITVGLAVAFVAAQFLASLLFGISAADAPTFAVVALLLVAVVMVASFVPARRATRVDPMVALRCE</sequence>
<organism evidence="10 11">
    <name type="scientific">Gloeobacter morelensis MG652769</name>
    <dbReference type="NCBI Taxonomy" id="2781736"/>
    <lineage>
        <taxon>Bacteria</taxon>
        <taxon>Bacillati</taxon>
        <taxon>Cyanobacteriota</taxon>
        <taxon>Cyanophyceae</taxon>
        <taxon>Gloeobacterales</taxon>
        <taxon>Gloeobacteraceae</taxon>
        <taxon>Gloeobacter</taxon>
        <taxon>Gloeobacter morelensis</taxon>
    </lineage>
</organism>
<dbReference type="Proteomes" id="UP001054846">
    <property type="component" value="Chromosome"/>
</dbReference>
<dbReference type="Pfam" id="PF02687">
    <property type="entry name" value="FtsX"/>
    <property type="match status" value="2"/>
</dbReference>
<name>A0ABY3PR81_9CYAN</name>
<comment type="similarity">
    <text evidence="6">Belongs to the ABC-4 integral membrane protein family.</text>
</comment>
<dbReference type="Pfam" id="PF12704">
    <property type="entry name" value="MacB_PCD"/>
    <property type="match status" value="2"/>
</dbReference>
<feature type="transmembrane region" description="Helical" evidence="7">
    <location>
        <begin position="427"/>
        <end position="447"/>
    </location>
</feature>
<feature type="transmembrane region" description="Helical" evidence="7">
    <location>
        <begin position="373"/>
        <end position="394"/>
    </location>
</feature>
<reference evidence="10 11" key="1">
    <citation type="journal article" date="2021" name="Genome Biol. Evol.">
        <title>Complete Genome Sequencing of a Novel Gloeobacter Species from a Waterfall Cave in Mexico.</title>
        <authorList>
            <person name="Saw J.H."/>
            <person name="Cardona T."/>
            <person name="Montejano G."/>
        </authorList>
    </citation>
    <scope>NUCLEOTIDE SEQUENCE [LARGE SCALE GENOMIC DNA]</scope>
    <source>
        <strain evidence="10">MG652769</strain>
    </source>
</reference>
<dbReference type="InterPro" id="IPR050250">
    <property type="entry name" value="Macrolide_Exporter_MacB"/>
</dbReference>
<keyword evidence="5 7" id="KW-0472">Membrane</keyword>
<evidence type="ECO:0000259" key="8">
    <source>
        <dbReference type="Pfam" id="PF02687"/>
    </source>
</evidence>
<feature type="transmembrane region" description="Helical" evidence="7">
    <location>
        <begin position="739"/>
        <end position="768"/>
    </location>
</feature>
<accession>A0ABY3PR81</accession>
<evidence type="ECO:0000313" key="10">
    <source>
        <dbReference type="EMBL" id="UFP96147.1"/>
    </source>
</evidence>
<feature type="transmembrane region" description="Helical" evidence="7">
    <location>
        <begin position="335"/>
        <end position="353"/>
    </location>
</feature>
<dbReference type="InterPro" id="IPR003838">
    <property type="entry name" value="ABC3_permease_C"/>
</dbReference>
<dbReference type="RefSeq" id="WP_230843392.1">
    <property type="nucleotide sequence ID" value="NZ_CP063845.1"/>
</dbReference>
<feature type="domain" description="ABC3 transporter permease C-terminal" evidence="8">
    <location>
        <begin position="691"/>
        <end position="803"/>
    </location>
</feature>
<keyword evidence="2" id="KW-1003">Cell membrane</keyword>